<gene>
    <name evidence="9 14" type="primary">CLP1</name>
    <name evidence="14" type="ORF">SLS62_007199</name>
</gene>
<evidence type="ECO:0000256" key="10">
    <source>
        <dbReference type="SAM" id="MobiDB-lite"/>
    </source>
</evidence>
<protein>
    <recommendedName>
        <fullName evidence="4">Polynucleotide 5'-hydroxyl-kinase GRC3</fullName>
    </recommendedName>
    <alternativeName>
        <fullName evidence="3">Polynucleotide 5'-hydroxyl-kinase grc3</fullName>
    </alternativeName>
</protein>
<evidence type="ECO:0000259" key="11">
    <source>
        <dbReference type="Pfam" id="PF06807"/>
    </source>
</evidence>
<feature type="binding site" evidence="9">
    <location>
        <position position="76"/>
    </location>
    <ligand>
        <name>ATP</name>
        <dbReference type="ChEBI" id="CHEBI:30616"/>
    </ligand>
</feature>
<feature type="binding site" evidence="9">
    <location>
        <begin position="187"/>
        <end position="192"/>
    </location>
    <ligand>
        <name>ATP</name>
        <dbReference type="ChEBI" id="CHEBI:30616"/>
    </ligand>
</feature>
<dbReference type="GO" id="GO:0051731">
    <property type="term" value="F:polynucleotide 5'-hydroxyl-kinase activity"/>
    <property type="evidence" value="ECO:0007669"/>
    <property type="project" value="InterPro"/>
</dbReference>
<dbReference type="InterPro" id="IPR032319">
    <property type="entry name" value="CLP1_P"/>
</dbReference>
<evidence type="ECO:0000256" key="2">
    <source>
        <dbReference type="ARBA" id="ARBA00004123"/>
    </source>
</evidence>
<dbReference type="Proteomes" id="UP001320420">
    <property type="component" value="Unassembled WGS sequence"/>
</dbReference>
<feature type="domain" description="Clp1 P-loop" evidence="13">
    <location>
        <begin position="184"/>
        <end position="408"/>
    </location>
</feature>
<feature type="region of interest" description="Disordered" evidence="10">
    <location>
        <begin position="1"/>
        <end position="28"/>
    </location>
</feature>
<keyword evidence="15" id="KW-1185">Reference proteome</keyword>
<evidence type="ECO:0000256" key="1">
    <source>
        <dbReference type="ARBA" id="ARBA00003798"/>
    </source>
</evidence>
<name>A0AAN9YQW5_9PEZI</name>
<keyword evidence="5 9" id="KW-0507">mRNA processing</keyword>
<sequence>MSIPGLGQIAPTAAPSATTASAASPTTETHTLQPFWEYRFEVPHGSTLTIKLISGTAEKDGTELAPSTPYSFSATKSKINTWHGCVLEVTTADPVSGASSTAAAAGSSNGNISGSNNNAYDAYIAEPASPDETCLVSYLNLHFKLEGMRSAAAAAQKASRQQQQQQTTSTSAAATTGPRVMVVGPPSAGKSTLVRTLAGWATRMGRQPLAVNTDPREGMLALPGTLSAAVLATIADVTNDGGVAGSTPMSGPSAVPVKLPLAYYYGLASPDANPRLYRSVCSALAAAATARLTRDPEDADPDVDPDADVRAAGLLIDTPGVLPAADDRAGYEHLAHVAAEFSANIIVVLGSERVAAEMVRRFVSAPGQRTTLGEPVAVVALDRSGGVVERDAAFMQAVRERAIREYFFGDKRSTLSPFTQQVDFDALSVWRVNEAPSSSTSSLSAAAAAAANDDDSYDPDMTTMPFSNPIATPDIERVEPSQLMQNCTLAVVYAEPNDAADAVRDANVMGFVYVADVDEKRRRLRVLAPVSARLGDRPLLWGQWPEPMVSLLG</sequence>
<dbReference type="GO" id="GO:0005849">
    <property type="term" value="C:mRNA cleavage factor complex"/>
    <property type="evidence" value="ECO:0007669"/>
    <property type="project" value="UniProtKB-UniRule"/>
</dbReference>
<dbReference type="EMBL" id="JAKJXP020000058">
    <property type="protein sequence ID" value="KAK7750800.1"/>
    <property type="molecule type" value="Genomic_DNA"/>
</dbReference>
<dbReference type="HAMAP" id="MF_03035">
    <property type="entry name" value="Clp1"/>
    <property type="match status" value="1"/>
</dbReference>
<evidence type="ECO:0000256" key="4">
    <source>
        <dbReference type="ARBA" id="ARBA00019824"/>
    </source>
</evidence>
<dbReference type="Gene3D" id="2.40.30.330">
    <property type="entry name" value="Pre-mRNA cleavage complex subunit Clp1, C-terminal domain"/>
    <property type="match status" value="1"/>
</dbReference>
<dbReference type="GO" id="GO:0006388">
    <property type="term" value="P:tRNA splicing, via endonucleolytic cleavage and ligation"/>
    <property type="evidence" value="ECO:0007669"/>
    <property type="project" value="TreeGrafter"/>
</dbReference>
<evidence type="ECO:0000259" key="13">
    <source>
        <dbReference type="Pfam" id="PF16575"/>
    </source>
</evidence>
<feature type="domain" description="Clp1 C-terminal" evidence="11">
    <location>
        <begin position="415"/>
        <end position="546"/>
    </location>
</feature>
<dbReference type="InterPro" id="IPR010655">
    <property type="entry name" value="Clp1_C"/>
</dbReference>
<feature type="region of interest" description="Disordered" evidence="10">
    <location>
        <begin position="154"/>
        <end position="186"/>
    </location>
</feature>
<comment type="function">
    <text evidence="9">Required for endonucleolytic cleavage during polyadenylation-dependent pre-mRNA 3'-end formation.</text>
</comment>
<feature type="domain" description="Clp1 N-terminal" evidence="12">
    <location>
        <begin position="31"/>
        <end position="152"/>
    </location>
</feature>
<proteinExistence type="inferred from homology"/>
<dbReference type="AlphaFoldDB" id="A0AAN9YQW5"/>
<comment type="subcellular location">
    <subcellularLocation>
        <location evidence="2 9">Nucleus</location>
    </subcellularLocation>
</comment>
<evidence type="ECO:0000256" key="6">
    <source>
        <dbReference type="ARBA" id="ARBA00022741"/>
    </source>
</evidence>
<feature type="compositionally biased region" description="Low complexity" evidence="10">
    <location>
        <begin position="10"/>
        <end position="27"/>
    </location>
</feature>
<dbReference type="InterPro" id="IPR028606">
    <property type="entry name" value="Clp1"/>
</dbReference>
<dbReference type="GO" id="GO:0031124">
    <property type="term" value="P:mRNA 3'-end processing"/>
    <property type="evidence" value="ECO:0007669"/>
    <property type="project" value="UniProtKB-UniRule"/>
</dbReference>
<keyword evidence="6 9" id="KW-0547">Nucleotide-binding</keyword>
<evidence type="ECO:0000313" key="14">
    <source>
        <dbReference type="EMBL" id="KAK7750800.1"/>
    </source>
</evidence>
<dbReference type="PANTHER" id="PTHR12755">
    <property type="entry name" value="CLEAVAGE/POLYADENYLATION FACTOR IA SUBUNIT CLP1P"/>
    <property type="match status" value="1"/>
</dbReference>
<dbReference type="InterPro" id="IPR045116">
    <property type="entry name" value="Clp1/Grc3"/>
</dbReference>
<keyword evidence="7 9" id="KW-0067">ATP-binding</keyword>
<comment type="subunit">
    <text evidence="9">Component of a pre-mRNA cleavage factor complex. Interacts directly with PCF11.</text>
</comment>
<dbReference type="Pfam" id="PF16575">
    <property type="entry name" value="CLP1_P"/>
    <property type="match status" value="1"/>
</dbReference>
<evidence type="ECO:0000256" key="3">
    <source>
        <dbReference type="ARBA" id="ARBA00018706"/>
    </source>
</evidence>
<dbReference type="GO" id="GO:0005524">
    <property type="term" value="F:ATP binding"/>
    <property type="evidence" value="ECO:0007669"/>
    <property type="project" value="UniProtKB-UniRule"/>
</dbReference>
<dbReference type="Pfam" id="PF06807">
    <property type="entry name" value="Clp1"/>
    <property type="match status" value="1"/>
</dbReference>
<dbReference type="SUPFAM" id="SSF52540">
    <property type="entry name" value="P-loop containing nucleoside triphosphate hydrolases"/>
    <property type="match status" value="1"/>
</dbReference>
<evidence type="ECO:0000313" key="15">
    <source>
        <dbReference type="Proteomes" id="UP001320420"/>
    </source>
</evidence>
<organism evidence="14 15">
    <name type="scientific">Diatrype stigma</name>
    <dbReference type="NCBI Taxonomy" id="117547"/>
    <lineage>
        <taxon>Eukaryota</taxon>
        <taxon>Fungi</taxon>
        <taxon>Dikarya</taxon>
        <taxon>Ascomycota</taxon>
        <taxon>Pezizomycotina</taxon>
        <taxon>Sordariomycetes</taxon>
        <taxon>Xylariomycetidae</taxon>
        <taxon>Xylariales</taxon>
        <taxon>Diatrypaceae</taxon>
        <taxon>Diatrype</taxon>
    </lineage>
</organism>
<dbReference type="InterPro" id="IPR038238">
    <property type="entry name" value="Clp1_C_sf"/>
</dbReference>
<comment type="caution">
    <text evidence="14">The sequence shown here is derived from an EMBL/GenBank/DDBJ whole genome shotgun (WGS) entry which is preliminary data.</text>
</comment>
<comment type="function">
    <text evidence="1">Polynucleotide 5'-kinase involved in rRNA processing.</text>
</comment>
<feature type="compositionally biased region" description="Low complexity" evidence="10">
    <location>
        <begin position="154"/>
        <end position="176"/>
    </location>
</feature>
<dbReference type="Gene3D" id="2.60.120.1030">
    <property type="entry name" value="Clp1, DNA binding domain"/>
    <property type="match status" value="1"/>
</dbReference>
<dbReference type="InterPro" id="IPR038239">
    <property type="entry name" value="Clp1_N_sf"/>
</dbReference>
<dbReference type="InterPro" id="IPR027417">
    <property type="entry name" value="P-loop_NTPase"/>
</dbReference>
<evidence type="ECO:0000256" key="8">
    <source>
        <dbReference type="ARBA" id="ARBA00023242"/>
    </source>
</evidence>
<comment type="similarity">
    <text evidence="9">Belongs to the Clp1 family. Clp1 subfamily.</text>
</comment>
<dbReference type="InterPro" id="IPR032324">
    <property type="entry name" value="Clp1_N"/>
</dbReference>
<feature type="binding site" evidence="9">
    <location>
        <position position="37"/>
    </location>
    <ligand>
        <name>ATP</name>
        <dbReference type="ChEBI" id="CHEBI:30616"/>
    </ligand>
</feature>
<evidence type="ECO:0000256" key="5">
    <source>
        <dbReference type="ARBA" id="ARBA00022664"/>
    </source>
</evidence>
<dbReference type="PANTHER" id="PTHR12755:SF6">
    <property type="entry name" value="POLYRIBONUCLEOTIDE 5'-HYDROXYL-KINASE CLP1"/>
    <property type="match status" value="1"/>
</dbReference>
<dbReference type="Pfam" id="PF16573">
    <property type="entry name" value="CLP1_N"/>
    <property type="match status" value="1"/>
</dbReference>
<accession>A0AAN9YQW5</accession>
<dbReference type="Gene3D" id="3.40.50.300">
    <property type="entry name" value="P-loop containing nucleotide triphosphate hydrolases"/>
    <property type="match status" value="1"/>
</dbReference>
<evidence type="ECO:0000256" key="9">
    <source>
        <dbReference type="HAMAP-Rule" id="MF_03035"/>
    </source>
</evidence>
<evidence type="ECO:0000259" key="12">
    <source>
        <dbReference type="Pfam" id="PF16573"/>
    </source>
</evidence>
<evidence type="ECO:0000256" key="7">
    <source>
        <dbReference type="ARBA" id="ARBA00022840"/>
    </source>
</evidence>
<keyword evidence="8 9" id="KW-0539">Nucleus</keyword>
<reference evidence="14 15" key="1">
    <citation type="submission" date="2024-02" db="EMBL/GenBank/DDBJ databases">
        <title>De novo assembly and annotation of 12 fungi associated with fruit tree decline syndrome in Ontario, Canada.</title>
        <authorList>
            <person name="Sulman M."/>
            <person name="Ellouze W."/>
            <person name="Ilyukhin E."/>
        </authorList>
    </citation>
    <scope>NUCLEOTIDE SEQUENCE [LARGE SCALE GENOMIC DNA]</scope>
    <source>
        <strain evidence="14 15">M11/M66-122</strain>
    </source>
</reference>